<evidence type="ECO:0000313" key="1">
    <source>
        <dbReference type="EnsemblMetazoa" id="CLYHEMP023425.3"/>
    </source>
</evidence>
<dbReference type="InterPro" id="IPR007402">
    <property type="entry name" value="DUF455"/>
</dbReference>
<dbReference type="EnsemblMetazoa" id="CLYHEMT023425.3">
    <property type="protein sequence ID" value="CLYHEMP023425.3"/>
    <property type="gene ID" value="CLYHEMG023425"/>
</dbReference>
<dbReference type="PANTHER" id="PTHR42782">
    <property type="entry name" value="SI:CH73-314G15.3"/>
    <property type="match status" value="1"/>
</dbReference>
<protein>
    <submittedName>
        <fullName evidence="1">Uncharacterized protein</fullName>
    </submittedName>
</protein>
<proteinExistence type="predicted"/>
<dbReference type="Proteomes" id="UP000594262">
    <property type="component" value="Unplaced"/>
</dbReference>
<evidence type="ECO:0000313" key="2">
    <source>
        <dbReference type="Proteomes" id="UP000594262"/>
    </source>
</evidence>
<dbReference type="PANTHER" id="PTHR42782:SF2">
    <property type="entry name" value="3-OXOACYL-[ACYL-CARRIER-PROTEIN] SYNTHASE-LIKE PROTEIN"/>
    <property type="match status" value="1"/>
</dbReference>
<sequence>DSPTECLCGIAKDVLNTSDPMKKSELTRAHYANWLKERFSVGYAQMPDQPKRQEGLQIKDPGRIKRGKGGTLESRVAMIHSLANIEQWAIDLSWDVMGRFSTVKINDKPLPMEFFDDFIKVADDEAKATFCNVERTIGNSGKLFWCIASTQWFMAVSRRDIL</sequence>
<name>A0A7M5XHM3_9CNID</name>
<accession>A0A7M5XHM3</accession>
<reference evidence="1" key="1">
    <citation type="submission" date="2021-01" db="UniProtKB">
        <authorList>
            <consortium name="EnsemblMetazoa"/>
        </authorList>
    </citation>
    <scope>IDENTIFICATION</scope>
</reference>
<dbReference type="Pfam" id="PF04305">
    <property type="entry name" value="DUF455"/>
    <property type="match status" value="1"/>
</dbReference>
<dbReference type="OrthoDB" id="426882at2759"/>
<organism evidence="1 2">
    <name type="scientific">Clytia hemisphaerica</name>
    <dbReference type="NCBI Taxonomy" id="252671"/>
    <lineage>
        <taxon>Eukaryota</taxon>
        <taxon>Metazoa</taxon>
        <taxon>Cnidaria</taxon>
        <taxon>Hydrozoa</taxon>
        <taxon>Hydroidolina</taxon>
        <taxon>Leptothecata</taxon>
        <taxon>Obeliida</taxon>
        <taxon>Clytiidae</taxon>
        <taxon>Clytia</taxon>
    </lineage>
</organism>
<dbReference type="AlphaFoldDB" id="A0A7M5XHM3"/>
<keyword evidence="2" id="KW-1185">Reference proteome</keyword>